<dbReference type="InterPro" id="IPR002514">
    <property type="entry name" value="Transposase_8"/>
</dbReference>
<dbReference type="Pfam" id="PF01527">
    <property type="entry name" value="HTH_Tnp_1"/>
    <property type="match status" value="1"/>
</dbReference>
<sequence length="195" mass="22268">MMNRTPKVGHQPEGFMGKYTDQVKLAAVRDYCSGEAGLTTIAQRHNVDVSSLRQWIAGYRAHGEAGVAGKKREFYSVELKLAVLKRTRDEGLSHRQAAALFNIRRFNIICRWEQQYNQGGPEALSWGSRGRRRKMTKNAPIQNKARQADDARSRQELLDELCCLRMENAYLKNLKALVQARELSVRESERKSCLS</sequence>
<comment type="caution">
    <text evidence="4">The sequence shown here is derived from an EMBL/GenBank/DDBJ whole genome shotgun (WGS) entry which is preliminary data.</text>
</comment>
<reference evidence="4 5" key="1">
    <citation type="submission" date="2020-08" db="EMBL/GenBank/DDBJ databases">
        <title>Genomic Encyclopedia of Type Strains, Phase IV (KMG-V): Genome sequencing to study the core and pangenomes of soil and plant-associated prokaryotes.</title>
        <authorList>
            <person name="Whitman W."/>
        </authorList>
    </citation>
    <scope>NUCLEOTIDE SEQUENCE [LARGE SCALE GENOMIC DNA]</scope>
    <source>
        <strain evidence="4 5">SRMrh-85</strain>
    </source>
</reference>
<dbReference type="SUPFAM" id="SSF48295">
    <property type="entry name" value="TrpR-like"/>
    <property type="match status" value="1"/>
</dbReference>
<dbReference type="EMBL" id="JACHVZ010000023">
    <property type="protein sequence ID" value="MBB2932033.1"/>
    <property type="molecule type" value="Genomic_DNA"/>
</dbReference>
<dbReference type="InterPro" id="IPR010921">
    <property type="entry name" value="Trp_repressor/repl_initiator"/>
</dbReference>
<comment type="similarity">
    <text evidence="1">Belongs to the IS150/IS1296 orfA family.</text>
</comment>
<proteinExistence type="inferred from homology"/>
<dbReference type="PANTHER" id="PTHR33795">
    <property type="entry name" value="INSERTION ELEMENT IS150 PROTEIN INSJ"/>
    <property type="match status" value="1"/>
</dbReference>
<protein>
    <submittedName>
        <fullName evidence="4">Transposase</fullName>
    </submittedName>
</protein>
<gene>
    <name evidence="4" type="ORF">FHX59_006507</name>
</gene>
<dbReference type="PANTHER" id="PTHR33795:SF1">
    <property type="entry name" value="INSERTION ELEMENT IS150 PROTEIN INSJ"/>
    <property type="match status" value="1"/>
</dbReference>
<evidence type="ECO:0000256" key="2">
    <source>
        <dbReference type="SAM" id="MobiDB-lite"/>
    </source>
</evidence>
<dbReference type="RefSeq" id="WP_110387542.1">
    <property type="nucleotide sequence ID" value="NZ_JACHVZ010000023.1"/>
</dbReference>
<dbReference type="SUPFAM" id="SSF46689">
    <property type="entry name" value="Homeodomain-like"/>
    <property type="match status" value="1"/>
</dbReference>
<evidence type="ECO:0000256" key="1">
    <source>
        <dbReference type="ARBA" id="ARBA00038232"/>
    </source>
</evidence>
<dbReference type="Proteomes" id="UP000533533">
    <property type="component" value="Unassembled WGS sequence"/>
</dbReference>
<accession>A0ABR6FXC5</accession>
<dbReference type="Pfam" id="PF13518">
    <property type="entry name" value="HTH_28"/>
    <property type="match status" value="1"/>
</dbReference>
<keyword evidence="5" id="KW-1185">Reference proteome</keyword>
<dbReference type="InterPro" id="IPR052057">
    <property type="entry name" value="IS150/IS1296_orfA-like"/>
</dbReference>
<dbReference type="Gene3D" id="1.10.10.10">
    <property type="entry name" value="Winged helix-like DNA-binding domain superfamily/Winged helix DNA-binding domain"/>
    <property type="match status" value="2"/>
</dbReference>
<organism evidence="4 5">
    <name type="scientific">Paraburkholderia silvatlantica</name>
    <dbReference type="NCBI Taxonomy" id="321895"/>
    <lineage>
        <taxon>Bacteria</taxon>
        <taxon>Pseudomonadati</taxon>
        <taxon>Pseudomonadota</taxon>
        <taxon>Betaproteobacteria</taxon>
        <taxon>Burkholderiales</taxon>
        <taxon>Burkholderiaceae</taxon>
        <taxon>Paraburkholderia</taxon>
    </lineage>
</organism>
<evidence type="ECO:0000313" key="4">
    <source>
        <dbReference type="EMBL" id="MBB2932033.1"/>
    </source>
</evidence>
<dbReference type="InterPro" id="IPR009057">
    <property type="entry name" value="Homeodomain-like_sf"/>
</dbReference>
<name>A0ABR6FXC5_9BURK</name>
<feature type="region of interest" description="Disordered" evidence="2">
    <location>
        <begin position="123"/>
        <end position="150"/>
    </location>
</feature>
<dbReference type="InterPro" id="IPR036388">
    <property type="entry name" value="WH-like_DNA-bd_sf"/>
</dbReference>
<evidence type="ECO:0000259" key="3">
    <source>
        <dbReference type="Pfam" id="PF13518"/>
    </source>
</evidence>
<feature type="domain" description="Insertion element IS150 protein InsJ-like helix-turn-helix" evidence="3">
    <location>
        <begin position="80"/>
        <end position="132"/>
    </location>
</feature>
<evidence type="ECO:0000313" key="5">
    <source>
        <dbReference type="Proteomes" id="UP000533533"/>
    </source>
</evidence>
<dbReference type="InterPro" id="IPR055247">
    <property type="entry name" value="InsJ-like_HTH"/>
</dbReference>